<feature type="compositionally biased region" description="Basic residues" evidence="1">
    <location>
        <begin position="23"/>
        <end position="40"/>
    </location>
</feature>
<evidence type="ECO:0000313" key="3">
    <source>
        <dbReference type="Proteomes" id="UP001295423"/>
    </source>
</evidence>
<sequence length="127" mass="14701">MNPVINSEGLGTAHEAEGEVSQKRKKKVHNNNKNKKKKRPSFREGERVEEVHDQATEPNGNVRVVQWERETVEAEGVAVDPEYPDNKNSKKRRKEARASLEDFDHEREAEEAVQKRRLSEIVTFVVR</sequence>
<gene>
    <name evidence="2" type="ORF">CYCCA115_LOCUS13708</name>
</gene>
<dbReference type="AlphaFoldDB" id="A0AAD2FUQ4"/>
<keyword evidence="3" id="KW-1185">Reference proteome</keyword>
<evidence type="ECO:0000256" key="1">
    <source>
        <dbReference type="SAM" id="MobiDB-lite"/>
    </source>
</evidence>
<reference evidence="2" key="1">
    <citation type="submission" date="2023-08" db="EMBL/GenBank/DDBJ databases">
        <authorList>
            <person name="Audoor S."/>
            <person name="Bilcke G."/>
        </authorList>
    </citation>
    <scope>NUCLEOTIDE SEQUENCE</scope>
</reference>
<feature type="region of interest" description="Disordered" evidence="1">
    <location>
        <begin position="1"/>
        <end position="60"/>
    </location>
</feature>
<feature type="compositionally biased region" description="Basic and acidic residues" evidence="1">
    <location>
        <begin position="41"/>
        <end position="55"/>
    </location>
</feature>
<accession>A0AAD2FUQ4</accession>
<feature type="region of interest" description="Disordered" evidence="1">
    <location>
        <begin position="75"/>
        <end position="99"/>
    </location>
</feature>
<dbReference type="Proteomes" id="UP001295423">
    <property type="component" value="Unassembled WGS sequence"/>
</dbReference>
<comment type="caution">
    <text evidence="2">The sequence shown here is derived from an EMBL/GenBank/DDBJ whole genome shotgun (WGS) entry which is preliminary data.</text>
</comment>
<proteinExistence type="predicted"/>
<dbReference type="EMBL" id="CAKOGP040001814">
    <property type="protein sequence ID" value="CAJ1952771.1"/>
    <property type="molecule type" value="Genomic_DNA"/>
</dbReference>
<protein>
    <submittedName>
        <fullName evidence="2">Uncharacterized protein</fullName>
    </submittedName>
</protein>
<evidence type="ECO:0000313" key="2">
    <source>
        <dbReference type="EMBL" id="CAJ1952771.1"/>
    </source>
</evidence>
<name>A0AAD2FUQ4_9STRA</name>
<organism evidence="2 3">
    <name type="scientific">Cylindrotheca closterium</name>
    <dbReference type="NCBI Taxonomy" id="2856"/>
    <lineage>
        <taxon>Eukaryota</taxon>
        <taxon>Sar</taxon>
        <taxon>Stramenopiles</taxon>
        <taxon>Ochrophyta</taxon>
        <taxon>Bacillariophyta</taxon>
        <taxon>Bacillariophyceae</taxon>
        <taxon>Bacillariophycidae</taxon>
        <taxon>Bacillariales</taxon>
        <taxon>Bacillariaceae</taxon>
        <taxon>Cylindrotheca</taxon>
    </lineage>
</organism>